<keyword evidence="2 10" id="KW-0808">Transferase</keyword>
<accession>B3T2J6</accession>
<dbReference type="Gene3D" id="3.40.50.620">
    <property type="entry name" value="HUPs"/>
    <property type="match status" value="1"/>
</dbReference>
<gene>
    <name evidence="10" type="ORF">ALOHA_HF4000141I21ctg1g27</name>
</gene>
<dbReference type="GO" id="GO:0002143">
    <property type="term" value="P:tRNA wobble position uridine thiolation"/>
    <property type="evidence" value="ECO:0007669"/>
    <property type="project" value="TreeGrafter"/>
</dbReference>
<dbReference type="Pfam" id="PF20259">
    <property type="entry name" value="tRNA_Me_trans_M"/>
    <property type="match status" value="1"/>
</dbReference>
<dbReference type="GO" id="GO:0005524">
    <property type="term" value="F:ATP binding"/>
    <property type="evidence" value="ECO:0007669"/>
    <property type="project" value="UniProtKB-KW"/>
</dbReference>
<dbReference type="HAMAP" id="MF_00144">
    <property type="entry name" value="tRNA_thiouridyl_MnmA"/>
    <property type="match status" value="1"/>
</dbReference>
<dbReference type="InterPro" id="IPR046885">
    <property type="entry name" value="MnmA-like_C"/>
</dbReference>
<dbReference type="Pfam" id="PF03054">
    <property type="entry name" value="tRNA_Me_trans"/>
    <property type="match status" value="1"/>
</dbReference>
<dbReference type="Gene3D" id="2.30.30.280">
    <property type="entry name" value="Adenine nucleotide alpha hydrolases-like domains"/>
    <property type="match status" value="1"/>
</dbReference>
<keyword evidence="6" id="KW-0694">RNA-binding</keyword>
<dbReference type="InterPro" id="IPR023382">
    <property type="entry name" value="MnmA-like_central_sf"/>
</dbReference>
<dbReference type="EMBL" id="EU016585">
    <property type="protein sequence ID" value="ABZ06805.1"/>
    <property type="molecule type" value="Genomic_DNA"/>
</dbReference>
<dbReference type="Gene3D" id="2.40.30.10">
    <property type="entry name" value="Translation factors"/>
    <property type="match status" value="1"/>
</dbReference>
<evidence type="ECO:0000256" key="1">
    <source>
        <dbReference type="ARBA" id="ARBA00022555"/>
    </source>
</evidence>
<dbReference type="NCBIfam" id="NF001138">
    <property type="entry name" value="PRK00143.1"/>
    <property type="match status" value="1"/>
</dbReference>
<dbReference type="GO" id="GO:0016783">
    <property type="term" value="F:sulfurtransferase activity"/>
    <property type="evidence" value="ECO:0007669"/>
    <property type="project" value="InterPro"/>
</dbReference>
<dbReference type="PANTHER" id="PTHR11933:SF5">
    <property type="entry name" value="MITOCHONDRIAL TRNA-SPECIFIC 2-THIOURIDYLASE 1"/>
    <property type="match status" value="1"/>
</dbReference>
<dbReference type="Pfam" id="PF20258">
    <property type="entry name" value="tRNA_Me_trans_C"/>
    <property type="match status" value="1"/>
</dbReference>
<feature type="domain" description="tRNA-specific 2-thiouridylase MnmA-like central" evidence="9">
    <location>
        <begin position="225"/>
        <end position="287"/>
    </location>
</feature>
<proteinExistence type="inferred from homology"/>
<name>B3T2J6_9ZZZZ</name>
<evidence type="ECO:0000256" key="3">
    <source>
        <dbReference type="ARBA" id="ARBA00022694"/>
    </source>
</evidence>
<keyword evidence="1" id="KW-0820">tRNA-binding</keyword>
<evidence type="ECO:0000313" key="10">
    <source>
        <dbReference type="EMBL" id="ABZ06805.1"/>
    </source>
</evidence>
<organism evidence="10">
    <name type="scientific">uncultured marine microorganism HF4000_141I21</name>
    <dbReference type="NCBI Taxonomy" id="455526"/>
    <lineage>
        <taxon>unclassified sequences</taxon>
        <taxon>environmental samples</taxon>
    </lineage>
</organism>
<evidence type="ECO:0000256" key="5">
    <source>
        <dbReference type="ARBA" id="ARBA00022840"/>
    </source>
</evidence>
<sequence length="382" mass="42874">MNMKSEKFNSLGFLKRPKDTKVVVAMSGGVDSSTVAGLMKKDGYDVIGITLKLYDDAKSSKESRQCCAGQDILDAKRVSQQLNIDHKILYYQKKFKKDVIDSFIDSYVAGETPIPCVQCNQTVKFRDLYSYALEMKADALITGHYVNRIKKNGNAEMYRAIDLTRDQSYFLFSTTQEQLNFLRFPLGQMQKKETRKIASKLKLNVADKPDSQDICFVPNGNYASIIKKYRPESFQKGNILDIVGNIVGKHDGIINFTIGQRKGIGIAYKEPLYVININAKTNEVIVGNRVALAIKKIYLKNLNLLSDAEEYNNNLFIKVRSTGRLVKAKVNLNDTGAEVNLEELETGISPGQACVFYSKNQFGDKVLGGGWIVKTENNYLST</sequence>
<dbReference type="SUPFAM" id="SSF52402">
    <property type="entry name" value="Adenine nucleotide alpha hydrolases-like"/>
    <property type="match status" value="1"/>
</dbReference>
<keyword evidence="7" id="KW-1015">Disulfide bond</keyword>
<dbReference type="PANTHER" id="PTHR11933">
    <property type="entry name" value="TRNA 5-METHYLAMINOMETHYL-2-THIOURIDYLATE -METHYLTRANSFERASE"/>
    <property type="match status" value="1"/>
</dbReference>
<evidence type="ECO:0000256" key="7">
    <source>
        <dbReference type="ARBA" id="ARBA00023157"/>
    </source>
</evidence>
<keyword evidence="3" id="KW-0819">tRNA processing</keyword>
<dbReference type="FunFam" id="2.30.30.280:FF:000001">
    <property type="entry name" value="tRNA-specific 2-thiouridylase MnmA"/>
    <property type="match status" value="1"/>
</dbReference>
<protein>
    <submittedName>
        <fullName evidence="10">Putative tRNA methyl transferase</fullName>
    </submittedName>
</protein>
<dbReference type="FunFam" id="3.40.50.620:FF:000115">
    <property type="entry name" value="tRNA-specific 2-thiouridylase MnmA"/>
    <property type="match status" value="1"/>
</dbReference>
<evidence type="ECO:0000256" key="2">
    <source>
        <dbReference type="ARBA" id="ARBA00022679"/>
    </source>
</evidence>
<keyword evidence="5" id="KW-0067">ATP-binding</keyword>
<dbReference type="NCBIfam" id="TIGR00420">
    <property type="entry name" value="trmU"/>
    <property type="match status" value="1"/>
</dbReference>
<evidence type="ECO:0000256" key="4">
    <source>
        <dbReference type="ARBA" id="ARBA00022741"/>
    </source>
</evidence>
<dbReference type="GO" id="GO:0000049">
    <property type="term" value="F:tRNA binding"/>
    <property type="evidence" value="ECO:0007669"/>
    <property type="project" value="UniProtKB-KW"/>
</dbReference>
<dbReference type="InterPro" id="IPR004506">
    <property type="entry name" value="MnmA-like"/>
</dbReference>
<dbReference type="CDD" id="cd01998">
    <property type="entry name" value="MnmA_TRMU-like"/>
    <property type="match status" value="1"/>
</dbReference>
<feature type="domain" description="tRNA-specific 2-thiouridylase MnmA-like C-terminal" evidence="8">
    <location>
        <begin position="295"/>
        <end position="372"/>
    </location>
</feature>
<dbReference type="AlphaFoldDB" id="B3T2J6"/>
<evidence type="ECO:0000259" key="8">
    <source>
        <dbReference type="Pfam" id="PF20258"/>
    </source>
</evidence>
<dbReference type="InterPro" id="IPR046884">
    <property type="entry name" value="MnmA-like_central"/>
</dbReference>
<evidence type="ECO:0000259" key="9">
    <source>
        <dbReference type="Pfam" id="PF20259"/>
    </source>
</evidence>
<keyword evidence="4" id="KW-0547">Nucleotide-binding</keyword>
<evidence type="ECO:0000256" key="6">
    <source>
        <dbReference type="ARBA" id="ARBA00022884"/>
    </source>
</evidence>
<reference evidence="10" key="1">
    <citation type="journal article" date="2008" name="ISME J.">
        <title>Genomic patterns of recombination, clonal divergence and environment in marine microbial populations.</title>
        <authorList>
            <person name="Konstantinidis K.T."/>
            <person name="Delong E.F."/>
        </authorList>
    </citation>
    <scope>NUCLEOTIDE SEQUENCE</scope>
</reference>
<dbReference type="InterPro" id="IPR014729">
    <property type="entry name" value="Rossmann-like_a/b/a_fold"/>
</dbReference>